<accession>A0A6C1BXZ7</accession>
<gene>
    <name evidence="1" type="ORF">D8771_23350</name>
</gene>
<organism evidence="1 2">
    <name type="scientific">Streptomyces albus</name>
    <dbReference type="NCBI Taxonomy" id="1888"/>
    <lineage>
        <taxon>Bacteria</taxon>
        <taxon>Bacillati</taxon>
        <taxon>Actinomycetota</taxon>
        <taxon>Actinomycetes</taxon>
        <taxon>Kitasatosporales</taxon>
        <taxon>Streptomycetaceae</taxon>
        <taxon>Streptomyces</taxon>
    </lineage>
</organism>
<dbReference type="EMBL" id="RCIY01000076">
    <property type="protein sequence ID" value="TGG79676.1"/>
    <property type="molecule type" value="Genomic_DNA"/>
</dbReference>
<proteinExistence type="predicted"/>
<name>A0A6C1BXZ7_9ACTN</name>
<reference evidence="1 2" key="1">
    <citation type="submission" date="2018-10" db="EMBL/GenBank/DDBJ databases">
        <title>Isolation of pseudouridimycin from Streptomyces albus DSM 40763.</title>
        <authorList>
            <person name="Rosenqvist P."/>
            <person name="Metsae-Ketelae M."/>
            <person name="Virta P."/>
        </authorList>
    </citation>
    <scope>NUCLEOTIDE SEQUENCE [LARGE SCALE GENOMIC DNA]</scope>
    <source>
        <strain evidence="1 2">DSM 40763</strain>
    </source>
</reference>
<evidence type="ECO:0000313" key="2">
    <source>
        <dbReference type="Proteomes" id="UP000298111"/>
    </source>
</evidence>
<sequence>MKTLDAFHELRDALAAAEPAADDTAGGPEEDARRARTLAAVLADAHALTRLDPGLLLADLLADPRRWPEQDWENYFGNASITVIRTETLRVDVLYWLQNASTLHKHVSPGAFLALSGRRMHLEYAFDSPAPLGSGVTFGGLSTLGRTMMRDAAVSPILPTMVHELYWIEKPSVTVSIRCTPRAGTAGHGAAGQPPHRPHEFIPPGTAYLPAAFQETSNIQRWTDGLALLRRANRDLYLRTLGTALRLVDALHLLHVVDEMCDNPAEEVSDLLARADAEREDDAVARLLPSVPEFRRRKIFSRLHIGGGATQLLAALLWAGAQGGELATLLKAEKVTDPDAFVRDHGERLCARDPRVKPYVDEARRSLR</sequence>
<dbReference type="GeneID" id="75185797"/>
<dbReference type="Proteomes" id="UP000298111">
    <property type="component" value="Unassembled WGS sequence"/>
</dbReference>
<evidence type="ECO:0000313" key="1">
    <source>
        <dbReference type="EMBL" id="TGG79676.1"/>
    </source>
</evidence>
<comment type="caution">
    <text evidence="1">The sequence shown here is derived from an EMBL/GenBank/DDBJ whole genome shotgun (WGS) entry which is preliminary data.</text>
</comment>
<protein>
    <submittedName>
        <fullName evidence="1">Uncharacterized protein</fullName>
    </submittedName>
</protein>
<dbReference type="RefSeq" id="WP_016473131.1">
    <property type="nucleotide sequence ID" value="NZ_BNEJ01000017.1"/>
</dbReference>
<dbReference type="AlphaFoldDB" id="A0A6C1BXZ7"/>